<evidence type="ECO:0000256" key="2">
    <source>
        <dbReference type="ARBA" id="ARBA00022692"/>
    </source>
</evidence>
<keyword evidence="4 6" id="KW-0472">Membrane</keyword>
<organism evidence="8 9">
    <name type="scientific">Candidatus Desulfolinea nitratireducens</name>
    <dbReference type="NCBI Taxonomy" id="2841698"/>
    <lineage>
        <taxon>Bacteria</taxon>
        <taxon>Bacillati</taxon>
        <taxon>Chloroflexota</taxon>
        <taxon>Anaerolineae</taxon>
        <taxon>Anaerolineales</taxon>
        <taxon>Anaerolineales incertae sedis</taxon>
        <taxon>Candidatus Desulfolinea</taxon>
    </lineage>
</organism>
<evidence type="ECO:0000256" key="4">
    <source>
        <dbReference type="ARBA" id="ARBA00023136"/>
    </source>
</evidence>
<evidence type="ECO:0000256" key="1">
    <source>
        <dbReference type="ARBA" id="ARBA00022475"/>
    </source>
</evidence>
<keyword evidence="3 6" id="KW-1133">Transmembrane helix</keyword>
<evidence type="ECO:0000256" key="6">
    <source>
        <dbReference type="SAM" id="Phobius"/>
    </source>
</evidence>
<gene>
    <name evidence="8" type="ORF">H8E29_12315</name>
</gene>
<dbReference type="PANTHER" id="PTHR41335:SF1">
    <property type="entry name" value="MEMBRANE PROTEIN"/>
    <property type="match status" value="1"/>
</dbReference>
<dbReference type="GO" id="GO:0005886">
    <property type="term" value="C:plasma membrane"/>
    <property type="evidence" value="ECO:0007669"/>
    <property type="project" value="InterPro"/>
</dbReference>
<dbReference type="AlphaFoldDB" id="A0A8J6TGH5"/>
<dbReference type="Proteomes" id="UP000614469">
    <property type="component" value="Unassembled WGS sequence"/>
</dbReference>
<feature type="transmembrane region" description="Helical" evidence="6">
    <location>
        <begin position="12"/>
        <end position="34"/>
    </location>
</feature>
<evidence type="ECO:0000256" key="5">
    <source>
        <dbReference type="SAM" id="Coils"/>
    </source>
</evidence>
<evidence type="ECO:0000259" key="7">
    <source>
        <dbReference type="Pfam" id="PF06305"/>
    </source>
</evidence>
<comment type="caution">
    <text evidence="8">The sequence shown here is derived from an EMBL/GenBank/DDBJ whole genome shotgun (WGS) entry which is preliminary data.</text>
</comment>
<evidence type="ECO:0000313" key="9">
    <source>
        <dbReference type="Proteomes" id="UP000614469"/>
    </source>
</evidence>
<dbReference type="EMBL" id="JACNJN010000137">
    <property type="protein sequence ID" value="MBC8336043.1"/>
    <property type="molecule type" value="Genomic_DNA"/>
</dbReference>
<reference evidence="8 9" key="1">
    <citation type="submission" date="2020-08" db="EMBL/GenBank/DDBJ databases">
        <title>Bridging the membrane lipid divide: bacteria of the FCB group superphylum have the potential to synthesize archaeal ether lipids.</title>
        <authorList>
            <person name="Villanueva L."/>
            <person name="Von Meijenfeldt F.A.B."/>
            <person name="Westbye A.B."/>
            <person name="Yadav S."/>
            <person name="Hopmans E.C."/>
            <person name="Dutilh B.E."/>
            <person name="Sinninghe Damste J.S."/>
        </authorList>
    </citation>
    <scope>NUCLEOTIDE SEQUENCE [LARGE SCALE GENOMIC DNA]</scope>
    <source>
        <strain evidence="8">NIOZ-UU36</strain>
    </source>
</reference>
<name>A0A8J6TGH5_9CHLR</name>
<keyword evidence="5" id="KW-0175">Coiled coil</keyword>
<proteinExistence type="predicted"/>
<feature type="coiled-coil region" evidence="5">
    <location>
        <begin position="83"/>
        <end position="110"/>
    </location>
</feature>
<evidence type="ECO:0000313" key="8">
    <source>
        <dbReference type="EMBL" id="MBC8336043.1"/>
    </source>
</evidence>
<protein>
    <submittedName>
        <fullName evidence="8">LapA family protein</fullName>
    </submittedName>
</protein>
<feature type="domain" description="Lipopolysaccharide assembly protein A" evidence="7">
    <location>
        <begin position="36"/>
        <end position="98"/>
    </location>
</feature>
<accession>A0A8J6TGH5</accession>
<dbReference type="PANTHER" id="PTHR41335">
    <property type="entry name" value="MEMBRANE PROTEIN-RELATED"/>
    <property type="match status" value="1"/>
</dbReference>
<feature type="transmembrane region" description="Helical" evidence="6">
    <location>
        <begin position="54"/>
        <end position="77"/>
    </location>
</feature>
<sequence>MSLQPNLSEKENLLVIFTLILALAFAVVAVIFALGNPESVTVTFLNFQLTESLALVLLVTLAFGLLIGVLLMTPGAIKRSVSLSMEKKRLKGTEKELDKHKSKVTELKEKGIVEEQEKAQVIADVQKKLDDVA</sequence>
<dbReference type="InterPro" id="IPR010445">
    <property type="entry name" value="LapA_dom"/>
</dbReference>
<dbReference type="Pfam" id="PF06305">
    <property type="entry name" value="LapA_dom"/>
    <property type="match status" value="1"/>
</dbReference>
<keyword evidence="2 6" id="KW-0812">Transmembrane</keyword>
<evidence type="ECO:0000256" key="3">
    <source>
        <dbReference type="ARBA" id="ARBA00022989"/>
    </source>
</evidence>
<keyword evidence="1" id="KW-1003">Cell membrane</keyword>